<feature type="domain" description="Amino acid permease/ SLC12A" evidence="9">
    <location>
        <begin position="17"/>
        <end position="448"/>
    </location>
</feature>
<dbReference type="InterPro" id="IPR004840">
    <property type="entry name" value="Amino_acid_permease_CS"/>
</dbReference>
<feature type="transmembrane region" description="Helical" evidence="8">
    <location>
        <begin position="198"/>
        <end position="220"/>
    </location>
</feature>
<feature type="transmembrane region" description="Helical" evidence="8">
    <location>
        <begin position="359"/>
        <end position="381"/>
    </location>
</feature>
<feature type="transmembrane region" description="Helical" evidence="8">
    <location>
        <begin position="46"/>
        <end position="64"/>
    </location>
</feature>
<comment type="caution">
    <text evidence="10">The sequence shown here is derived from an EMBL/GenBank/DDBJ whole genome shotgun (WGS) entry which is preliminary data.</text>
</comment>
<feature type="transmembrane region" description="Helical" evidence="8">
    <location>
        <begin position="402"/>
        <end position="423"/>
    </location>
</feature>
<dbReference type="PIRSF" id="PIRSF006060">
    <property type="entry name" value="AA_transporter"/>
    <property type="match status" value="1"/>
</dbReference>
<evidence type="ECO:0000256" key="1">
    <source>
        <dbReference type="ARBA" id="ARBA00004651"/>
    </source>
</evidence>
<keyword evidence="5" id="KW-0029">Amino-acid transport</keyword>
<feature type="transmembrane region" description="Helical" evidence="8">
    <location>
        <begin position="20"/>
        <end position="39"/>
    </location>
</feature>
<sequence>MLDKNAEGLHRGLKERHIQLIAIGGAIGVGLFLGSATAIKTAGPALALSYLIGGVAIFIIMRALGELAVAYPVAGSFSAYANAFLGPLAGHVTGWTYWFMWVVTCMAEITAVGIYVQFWLPQVPQWIPALIALVAMTLVNLINVKAYGEFEFWFALIKVVTIIAMIVLGAGMIFFGFGNQGVPVGISNLWSHGGFFPHGFSGVVMALVMVMFAYLGVELIGVTAGEAQNPEKIIPAAIDKVLWRILIFYVGALLVIMSIYPWNEIGTKGSPFVLTFSKIGIPAAAGIINFVVMTAALSSCNSGLFSTGRMLYNLALQKNAPAVFGKLSRPGIPYVGILVSSAFLLVGVVLNYLVPAKVFIYITSVATIGALYIWGIILVVQMKFRQSLSPEEFAKVTYRTPLWPYASWVALAFLAFVLVLMAFDSGTRVALYVGPVWFVLAVASYYFFGLHRRTPECRGVFQPTPAKKIARKQY</sequence>
<evidence type="ECO:0000256" key="6">
    <source>
        <dbReference type="ARBA" id="ARBA00022989"/>
    </source>
</evidence>
<accession>A0ABU0AZB6</accession>
<evidence type="ECO:0000313" key="11">
    <source>
        <dbReference type="Proteomes" id="UP001225644"/>
    </source>
</evidence>
<evidence type="ECO:0000256" key="3">
    <source>
        <dbReference type="ARBA" id="ARBA00022475"/>
    </source>
</evidence>
<proteinExistence type="predicted"/>
<keyword evidence="2" id="KW-0813">Transport</keyword>
<feature type="transmembrane region" description="Helical" evidence="8">
    <location>
        <begin position="156"/>
        <end position="178"/>
    </location>
</feature>
<evidence type="ECO:0000256" key="4">
    <source>
        <dbReference type="ARBA" id="ARBA00022692"/>
    </source>
</evidence>
<feature type="transmembrane region" description="Helical" evidence="8">
    <location>
        <begin position="126"/>
        <end position="144"/>
    </location>
</feature>
<evidence type="ECO:0000256" key="7">
    <source>
        <dbReference type="ARBA" id="ARBA00023136"/>
    </source>
</evidence>
<feature type="transmembrane region" description="Helical" evidence="8">
    <location>
        <begin position="280"/>
        <end position="300"/>
    </location>
</feature>
<keyword evidence="7 8" id="KW-0472">Membrane</keyword>
<dbReference type="RefSeq" id="WP_307400215.1">
    <property type="nucleotide sequence ID" value="NZ_JAUSUX010000005.1"/>
</dbReference>
<dbReference type="Proteomes" id="UP001225644">
    <property type="component" value="Unassembled WGS sequence"/>
</dbReference>
<organism evidence="10 11">
    <name type="scientific">Desulfofundulus luciae</name>
    <dbReference type="NCBI Taxonomy" id="74702"/>
    <lineage>
        <taxon>Bacteria</taxon>
        <taxon>Bacillati</taxon>
        <taxon>Bacillota</taxon>
        <taxon>Clostridia</taxon>
        <taxon>Eubacteriales</taxon>
        <taxon>Peptococcaceae</taxon>
        <taxon>Desulfofundulus</taxon>
    </lineage>
</organism>
<evidence type="ECO:0000313" key="10">
    <source>
        <dbReference type="EMBL" id="MDQ0285806.1"/>
    </source>
</evidence>
<dbReference type="PANTHER" id="PTHR43495:SF6">
    <property type="entry name" value="THREONINE_SERINE TRANSPORTER YBXG-RELATED"/>
    <property type="match status" value="1"/>
</dbReference>
<keyword evidence="4 8" id="KW-0812">Transmembrane</keyword>
<name>A0ABU0AZB6_9FIRM</name>
<keyword evidence="3" id="KW-1003">Cell membrane</keyword>
<dbReference type="PANTHER" id="PTHR43495">
    <property type="entry name" value="GABA PERMEASE"/>
    <property type="match status" value="1"/>
</dbReference>
<keyword evidence="11" id="KW-1185">Reference proteome</keyword>
<feature type="transmembrane region" description="Helical" evidence="8">
    <location>
        <begin position="334"/>
        <end position="353"/>
    </location>
</feature>
<evidence type="ECO:0000256" key="8">
    <source>
        <dbReference type="SAM" id="Phobius"/>
    </source>
</evidence>
<dbReference type="PROSITE" id="PS00218">
    <property type="entry name" value="AMINO_ACID_PERMEASE_1"/>
    <property type="match status" value="1"/>
</dbReference>
<feature type="transmembrane region" description="Helical" evidence="8">
    <location>
        <begin position="429"/>
        <end position="448"/>
    </location>
</feature>
<evidence type="ECO:0000256" key="5">
    <source>
        <dbReference type="ARBA" id="ARBA00022970"/>
    </source>
</evidence>
<comment type="subcellular location">
    <subcellularLocation>
        <location evidence="1">Cell membrane</location>
        <topology evidence="1">Multi-pass membrane protein</topology>
    </subcellularLocation>
</comment>
<feature type="transmembrane region" description="Helical" evidence="8">
    <location>
        <begin position="97"/>
        <end position="120"/>
    </location>
</feature>
<feature type="transmembrane region" description="Helical" evidence="8">
    <location>
        <begin position="70"/>
        <end position="90"/>
    </location>
</feature>
<evidence type="ECO:0000259" key="9">
    <source>
        <dbReference type="Pfam" id="PF00324"/>
    </source>
</evidence>
<dbReference type="InterPro" id="IPR004841">
    <property type="entry name" value="AA-permease/SLC12A_dom"/>
</dbReference>
<dbReference type="EMBL" id="JAUSUX010000005">
    <property type="protein sequence ID" value="MDQ0285806.1"/>
    <property type="molecule type" value="Genomic_DNA"/>
</dbReference>
<reference evidence="10 11" key="1">
    <citation type="submission" date="2023-07" db="EMBL/GenBank/DDBJ databases">
        <title>Genomic Encyclopedia of Type Strains, Phase IV (KMG-IV): sequencing the most valuable type-strain genomes for metagenomic binning, comparative biology and taxonomic classification.</title>
        <authorList>
            <person name="Goeker M."/>
        </authorList>
    </citation>
    <scope>NUCLEOTIDE SEQUENCE [LARGE SCALE GENOMIC DNA]</scope>
    <source>
        <strain evidence="10 11">DSM 12396</strain>
    </source>
</reference>
<gene>
    <name evidence="10" type="ORF">J2Z49_000911</name>
</gene>
<evidence type="ECO:0000256" key="2">
    <source>
        <dbReference type="ARBA" id="ARBA00022448"/>
    </source>
</evidence>
<keyword evidence="6 8" id="KW-1133">Transmembrane helix</keyword>
<feature type="transmembrane region" description="Helical" evidence="8">
    <location>
        <begin position="241"/>
        <end position="260"/>
    </location>
</feature>
<dbReference type="Pfam" id="PF00324">
    <property type="entry name" value="AA_permease"/>
    <property type="match status" value="1"/>
</dbReference>
<dbReference type="Gene3D" id="1.20.1740.10">
    <property type="entry name" value="Amino acid/polyamine transporter I"/>
    <property type="match status" value="1"/>
</dbReference>
<protein>
    <submittedName>
        <fullName evidence="10">L-asparagine transporter-like permease</fullName>
    </submittedName>
</protein>